<evidence type="ECO:0000256" key="2">
    <source>
        <dbReference type="SAM" id="Coils"/>
    </source>
</evidence>
<dbReference type="Proteomes" id="UP001273166">
    <property type="component" value="Unassembled WGS sequence"/>
</dbReference>
<keyword evidence="1 2" id="KW-0175">Coiled coil</keyword>
<dbReference type="EMBL" id="JAUDZG010000006">
    <property type="protein sequence ID" value="KAK3303464.1"/>
    <property type="molecule type" value="Genomic_DNA"/>
</dbReference>
<evidence type="ECO:0000256" key="1">
    <source>
        <dbReference type="ARBA" id="ARBA00023054"/>
    </source>
</evidence>
<feature type="compositionally biased region" description="Polar residues" evidence="3">
    <location>
        <begin position="59"/>
        <end position="70"/>
    </location>
</feature>
<dbReference type="GO" id="GO:0005634">
    <property type="term" value="C:nucleus"/>
    <property type="evidence" value="ECO:0007669"/>
    <property type="project" value="TreeGrafter"/>
</dbReference>
<feature type="region of interest" description="Disordered" evidence="3">
    <location>
        <begin position="255"/>
        <end position="274"/>
    </location>
</feature>
<dbReference type="PANTHER" id="PTHR15885:SF1">
    <property type="entry name" value="COILED-COIL DOMAIN-CONTAINING PROTEIN 174"/>
    <property type="match status" value="1"/>
</dbReference>
<reference evidence="4" key="2">
    <citation type="submission" date="2023-06" db="EMBL/GenBank/DDBJ databases">
        <authorList>
            <consortium name="Lawrence Berkeley National Laboratory"/>
            <person name="Mondo S.J."/>
            <person name="Hensen N."/>
            <person name="Bonometti L."/>
            <person name="Westerberg I."/>
            <person name="Brannstrom I.O."/>
            <person name="Guillou S."/>
            <person name="Cros-Aarteil S."/>
            <person name="Calhoun S."/>
            <person name="Haridas S."/>
            <person name="Kuo A."/>
            <person name="Pangilinan J."/>
            <person name="Riley R."/>
            <person name="Labutti K."/>
            <person name="Andreopoulos B."/>
            <person name="Lipzen A."/>
            <person name="Chen C."/>
            <person name="Yanf M."/>
            <person name="Daum C."/>
            <person name="Ng V."/>
            <person name="Clum A."/>
            <person name="Steindorff A."/>
            <person name="Ohm R."/>
            <person name="Martin F."/>
            <person name="Silar P."/>
            <person name="Natvig D."/>
            <person name="Lalanne C."/>
            <person name="Gautier V."/>
            <person name="Ament-Velasquez S.L."/>
            <person name="Kruys A."/>
            <person name="Hutchinson M.I."/>
            <person name="Powell A.J."/>
            <person name="Barry K."/>
            <person name="Miller A.N."/>
            <person name="Grigoriev I.V."/>
            <person name="Debuchy R."/>
            <person name="Gladieux P."/>
            <person name="Thoren M.H."/>
            <person name="Johannesson H."/>
        </authorList>
    </citation>
    <scope>NUCLEOTIDE SEQUENCE</scope>
    <source>
        <strain evidence="4">CBS 333.67</strain>
    </source>
</reference>
<feature type="compositionally biased region" description="Basic and acidic residues" evidence="3">
    <location>
        <begin position="88"/>
        <end position="99"/>
    </location>
</feature>
<dbReference type="PANTHER" id="PTHR15885">
    <property type="entry name" value="COILED-COIL DOMAIN-CONTAINING PROTEIN 174"/>
    <property type="match status" value="1"/>
</dbReference>
<proteinExistence type="predicted"/>
<sequence length="355" mass="39702">MGQAKEAAVPLSAKRKAEVLDDAAHKKPKKGMAFSGASDFASNINSLLGVAEINKALAGNSSATSTTGRTRPSKLKTDELSNVRIKRRESSRAEAKDGNKLTLKSPLGTEQSKAELEFARRRMESKARLYAAMQRGDYIGREIGLVDFDRKWAESQSNKPASPSLTSSDSEASAEEDNIDTTLHEYTDEFGRVRHLTRAQILRLERRSARAAASATELEHMSARPKAPEELIIGDAVQAAAFAAQDLEIMETLARKRDRSPTPPDPTHYQADKEIRTKGVGFYKFSQEEKRREEEMKALEEERVRTVRLREEREEQKKRRKMEIEARRKELAERKANKLTETFLDGLGKDLAGGG</sequence>
<evidence type="ECO:0000313" key="4">
    <source>
        <dbReference type="EMBL" id="KAK3303464.1"/>
    </source>
</evidence>
<feature type="compositionally biased region" description="Low complexity" evidence="3">
    <location>
        <begin position="161"/>
        <end position="171"/>
    </location>
</feature>
<dbReference type="RefSeq" id="XP_062719244.1">
    <property type="nucleotide sequence ID" value="XM_062867145.1"/>
</dbReference>
<dbReference type="GeneID" id="87885974"/>
<feature type="coiled-coil region" evidence="2">
    <location>
        <begin position="283"/>
        <end position="342"/>
    </location>
</feature>
<keyword evidence="5" id="KW-1185">Reference proteome</keyword>
<feature type="region of interest" description="Disordered" evidence="3">
    <location>
        <begin position="154"/>
        <end position="177"/>
    </location>
</feature>
<evidence type="ECO:0000256" key="3">
    <source>
        <dbReference type="SAM" id="MobiDB-lite"/>
    </source>
</evidence>
<feature type="region of interest" description="Disordered" evidence="3">
    <location>
        <begin position="58"/>
        <end position="112"/>
    </location>
</feature>
<gene>
    <name evidence="4" type="ORF">B0T15DRAFT_496017</name>
</gene>
<dbReference type="InterPro" id="IPR025066">
    <property type="entry name" value="CCDC174-like"/>
</dbReference>
<name>A0AAJ0GNY6_9PEZI</name>
<comment type="caution">
    <text evidence="4">The sequence shown here is derived from an EMBL/GenBank/DDBJ whole genome shotgun (WGS) entry which is preliminary data.</text>
</comment>
<dbReference type="AlphaFoldDB" id="A0AAJ0GNY6"/>
<organism evidence="4 5">
    <name type="scientific">Chaetomium strumarium</name>
    <dbReference type="NCBI Taxonomy" id="1170767"/>
    <lineage>
        <taxon>Eukaryota</taxon>
        <taxon>Fungi</taxon>
        <taxon>Dikarya</taxon>
        <taxon>Ascomycota</taxon>
        <taxon>Pezizomycotina</taxon>
        <taxon>Sordariomycetes</taxon>
        <taxon>Sordariomycetidae</taxon>
        <taxon>Sordariales</taxon>
        <taxon>Chaetomiaceae</taxon>
        <taxon>Chaetomium</taxon>
    </lineage>
</organism>
<accession>A0AAJ0GNY6</accession>
<dbReference type="Pfam" id="PF13300">
    <property type="entry name" value="DUF4078"/>
    <property type="match status" value="1"/>
</dbReference>
<reference evidence="4" key="1">
    <citation type="journal article" date="2023" name="Mol. Phylogenet. Evol.">
        <title>Genome-scale phylogeny and comparative genomics of the fungal order Sordariales.</title>
        <authorList>
            <person name="Hensen N."/>
            <person name="Bonometti L."/>
            <person name="Westerberg I."/>
            <person name="Brannstrom I.O."/>
            <person name="Guillou S."/>
            <person name="Cros-Aarteil S."/>
            <person name="Calhoun S."/>
            <person name="Haridas S."/>
            <person name="Kuo A."/>
            <person name="Mondo S."/>
            <person name="Pangilinan J."/>
            <person name="Riley R."/>
            <person name="LaButti K."/>
            <person name="Andreopoulos B."/>
            <person name="Lipzen A."/>
            <person name="Chen C."/>
            <person name="Yan M."/>
            <person name="Daum C."/>
            <person name="Ng V."/>
            <person name="Clum A."/>
            <person name="Steindorff A."/>
            <person name="Ohm R.A."/>
            <person name="Martin F."/>
            <person name="Silar P."/>
            <person name="Natvig D.O."/>
            <person name="Lalanne C."/>
            <person name="Gautier V."/>
            <person name="Ament-Velasquez S.L."/>
            <person name="Kruys A."/>
            <person name="Hutchinson M.I."/>
            <person name="Powell A.J."/>
            <person name="Barry K."/>
            <person name="Miller A.N."/>
            <person name="Grigoriev I.V."/>
            <person name="Debuchy R."/>
            <person name="Gladieux P."/>
            <person name="Hiltunen Thoren M."/>
            <person name="Johannesson H."/>
        </authorList>
    </citation>
    <scope>NUCLEOTIDE SEQUENCE</scope>
    <source>
        <strain evidence="4">CBS 333.67</strain>
    </source>
</reference>
<evidence type="ECO:0000313" key="5">
    <source>
        <dbReference type="Proteomes" id="UP001273166"/>
    </source>
</evidence>
<protein>
    <submittedName>
        <fullName evidence="4">Uncharacterized protein</fullName>
    </submittedName>
</protein>